<protein>
    <recommendedName>
        <fullName evidence="3">YHS domain-containing protein</fullName>
    </recommendedName>
</protein>
<accession>A0A318TB23</accession>
<name>A0A318TB23_9BRAD</name>
<evidence type="ECO:0008006" key="3">
    <source>
        <dbReference type="Google" id="ProtNLM"/>
    </source>
</evidence>
<organism evidence="1 2">
    <name type="scientific">Rhodopseudomonas faecalis</name>
    <dbReference type="NCBI Taxonomy" id="99655"/>
    <lineage>
        <taxon>Bacteria</taxon>
        <taxon>Pseudomonadati</taxon>
        <taxon>Pseudomonadota</taxon>
        <taxon>Alphaproteobacteria</taxon>
        <taxon>Hyphomicrobiales</taxon>
        <taxon>Nitrobacteraceae</taxon>
        <taxon>Rhodopseudomonas</taxon>
    </lineage>
</organism>
<reference evidence="1 2" key="1">
    <citation type="submission" date="2018-06" db="EMBL/GenBank/DDBJ databases">
        <title>Genomic Encyclopedia of Archaeal and Bacterial Type Strains, Phase II (KMG-II): from individual species to whole genera.</title>
        <authorList>
            <person name="Goeker M."/>
        </authorList>
    </citation>
    <scope>NUCLEOTIDE SEQUENCE [LARGE SCALE GENOMIC DNA]</scope>
    <source>
        <strain evidence="1 2">JCM 11668</strain>
    </source>
</reference>
<sequence length="144" mass="15766">MAFTPAVAAAASATTERVVVNRHTGVAIGGFDPVAYFTDKEARQGKAEFEADKNGAVWRFCNAGNRSYFLARPDIYAPQYGGYDPVGVARGVAVAGNAQIWLIEGQRLFLFVDQDNRDAFAADPGRYLQRAAQHWPKLLEQLAE</sequence>
<dbReference type="EMBL" id="QJTI01000032">
    <property type="protein sequence ID" value="PYF00001.1"/>
    <property type="molecule type" value="Genomic_DNA"/>
</dbReference>
<evidence type="ECO:0000313" key="2">
    <source>
        <dbReference type="Proteomes" id="UP000248148"/>
    </source>
</evidence>
<gene>
    <name evidence="1" type="ORF">BJ122_13221</name>
</gene>
<keyword evidence="2" id="KW-1185">Reference proteome</keyword>
<dbReference type="NCBIfam" id="NF041384">
    <property type="entry name" value="YHS_seleno_dom"/>
    <property type="match status" value="1"/>
</dbReference>
<evidence type="ECO:0000313" key="1">
    <source>
        <dbReference type="EMBL" id="PYF00001.1"/>
    </source>
</evidence>
<dbReference type="AlphaFoldDB" id="A0A318TB23"/>
<dbReference type="Proteomes" id="UP000248148">
    <property type="component" value="Unassembled WGS sequence"/>
</dbReference>
<comment type="caution">
    <text evidence="1">The sequence shown here is derived from an EMBL/GenBank/DDBJ whole genome shotgun (WGS) entry which is preliminary data.</text>
</comment>
<proteinExistence type="predicted"/>